<evidence type="ECO:0000313" key="3">
    <source>
        <dbReference type="Proteomes" id="UP000272025"/>
    </source>
</evidence>
<dbReference type="RefSeq" id="XP_028462794.1">
    <property type="nucleotide sequence ID" value="XM_028614579.1"/>
</dbReference>
<proteinExistence type="predicted"/>
<dbReference type="Proteomes" id="UP000272025">
    <property type="component" value="Unassembled WGS sequence"/>
</dbReference>
<dbReference type="EMBL" id="ML119062">
    <property type="protein sequence ID" value="ROT34988.1"/>
    <property type="molecule type" value="Genomic_DNA"/>
</dbReference>
<keyword evidence="3" id="KW-1185">Reference proteome</keyword>
<organism evidence="2 3">
    <name type="scientific">Sodiomyces alkalinus (strain CBS 110278 / VKM F-3762 / F11)</name>
    <name type="common">Alkaliphilic filamentous fungus</name>
    <dbReference type="NCBI Taxonomy" id="1314773"/>
    <lineage>
        <taxon>Eukaryota</taxon>
        <taxon>Fungi</taxon>
        <taxon>Dikarya</taxon>
        <taxon>Ascomycota</taxon>
        <taxon>Pezizomycotina</taxon>
        <taxon>Sordariomycetes</taxon>
        <taxon>Hypocreomycetidae</taxon>
        <taxon>Glomerellales</taxon>
        <taxon>Plectosphaerellaceae</taxon>
        <taxon>Sodiomyces</taxon>
    </lineage>
</organism>
<evidence type="ECO:0000313" key="2">
    <source>
        <dbReference type="EMBL" id="ROT34988.1"/>
    </source>
</evidence>
<accession>A0A3N2PKD0</accession>
<feature type="region of interest" description="Disordered" evidence="1">
    <location>
        <begin position="269"/>
        <end position="293"/>
    </location>
</feature>
<reference evidence="2 3" key="1">
    <citation type="journal article" date="2018" name="Mol. Ecol.">
        <title>The obligate alkalophilic soda-lake fungus Sodiomyces alkalinus has shifted to a protein diet.</title>
        <authorList>
            <person name="Grum-Grzhimaylo A.A."/>
            <person name="Falkoski D.L."/>
            <person name="van den Heuvel J."/>
            <person name="Valero-Jimenez C.A."/>
            <person name="Min B."/>
            <person name="Choi I.G."/>
            <person name="Lipzen A."/>
            <person name="Daum C.G."/>
            <person name="Aanen D.K."/>
            <person name="Tsang A."/>
            <person name="Henrissat B."/>
            <person name="Bilanenko E.N."/>
            <person name="de Vries R.P."/>
            <person name="van Kan J.A.L."/>
            <person name="Grigoriev I.V."/>
            <person name="Debets A.J.M."/>
        </authorList>
    </citation>
    <scope>NUCLEOTIDE SEQUENCE [LARGE SCALE GENOMIC DNA]</scope>
    <source>
        <strain evidence="2 3">F11</strain>
    </source>
</reference>
<evidence type="ECO:0000256" key="1">
    <source>
        <dbReference type="SAM" id="MobiDB-lite"/>
    </source>
</evidence>
<feature type="region of interest" description="Disordered" evidence="1">
    <location>
        <begin position="332"/>
        <end position="365"/>
    </location>
</feature>
<name>A0A3N2PKD0_SODAK</name>
<protein>
    <submittedName>
        <fullName evidence="2">Uncharacterized protein</fullName>
    </submittedName>
</protein>
<gene>
    <name evidence="2" type="ORF">SODALDRAFT_363685</name>
</gene>
<dbReference type="AlphaFoldDB" id="A0A3N2PKD0"/>
<dbReference type="GeneID" id="39583057"/>
<sequence>MLKTFAERHGASDGPLIGTLFEDNSNSNSMLSSLPFSWCTPYKCNAPEDRPRLGNEERVEQYQELNAHKVIAEYTYWADNSLSGTLRKWHSRVKSAAPVGRAASEILPSHIARSPEPLEELIRTNNYHAAQRPLPSWPAMPSQSSGYAIPEGVQFEGLKGVPAPFGSMNPSYAVAIRPVLPHRLLSFNGRRLPHKPSTSFTWTKIKINNGKRIGDGSVSPQAIFGHRRPRCYTGSCPVAREETPNTGQVLNDRPICRVEPRLTSRQLRRTDYRPGGPLSGVRPKTQPANKGQAVQVCKCGIRPWADDARSRSVADRTSQVPSVVNRRQLPYEGISSKDDGQRVQTNFRDPSGTGEAQKSIRGWHV</sequence>